<name>A0AAU9IDY2_9CILI</name>
<keyword evidence="1" id="KW-0472">Membrane</keyword>
<evidence type="ECO:0000256" key="1">
    <source>
        <dbReference type="SAM" id="Phobius"/>
    </source>
</evidence>
<gene>
    <name evidence="2" type="ORF">BSTOLATCC_MIC6469</name>
</gene>
<accession>A0AAU9IDY2</accession>
<sequence>MEDLIGLKSFNQGYHYLYSIDCIFCIAHLHDRFFWLLIEILYIFYCYRLLFMSFKYQDNLGYKYDISNAQNLMNLD</sequence>
<reference evidence="2" key="1">
    <citation type="submission" date="2021-09" db="EMBL/GenBank/DDBJ databases">
        <authorList>
            <consortium name="AG Swart"/>
            <person name="Singh M."/>
            <person name="Singh A."/>
            <person name="Seah K."/>
            <person name="Emmerich C."/>
        </authorList>
    </citation>
    <scope>NUCLEOTIDE SEQUENCE</scope>
    <source>
        <strain evidence="2">ATCC30299</strain>
    </source>
</reference>
<protein>
    <submittedName>
        <fullName evidence="2">Uncharacterized protein</fullName>
    </submittedName>
</protein>
<proteinExistence type="predicted"/>
<keyword evidence="1" id="KW-0812">Transmembrane</keyword>
<evidence type="ECO:0000313" key="2">
    <source>
        <dbReference type="EMBL" id="CAG9312362.1"/>
    </source>
</evidence>
<organism evidence="2 3">
    <name type="scientific">Blepharisma stoltei</name>
    <dbReference type="NCBI Taxonomy" id="1481888"/>
    <lineage>
        <taxon>Eukaryota</taxon>
        <taxon>Sar</taxon>
        <taxon>Alveolata</taxon>
        <taxon>Ciliophora</taxon>
        <taxon>Postciliodesmatophora</taxon>
        <taxon>Heterotrichea</taxon>
        <taxon>Heterotrichida</taxon>
        <taxon>Blepharismidae</taxon>
        <taxon>Blepharisma</taxon>
    </lineage>
</organism>
<dbReference type="Proteomes" id="UP001162131">
    <property type="component" value="Unassembled WGS sequence"/>
</dbReference>
<evidence type="ECO:0000313" key="3">
    <source>
        <dbReference type="Proteomes" id="UP001162131"/>
    </source>
</evidence>
<feature type="transmembrane region" description="Helical" evidence="1">
    <location>
        <begin position="33"/>
        <end position="51"/>
    </location>
</feature>
<keyword evidence="3" id="KW-1185">Reference proteome</keyword>
<comment type="caution">
    <text evidence="2">The sequence shown here is derived from an EMBL/GenBank/DDBJ whole genome shotgun (WGS) entry which is preliminary data.</text>
</comment>
<keyword evidence="1" id="KW-1133">Transmembrane helix</keyword>
<dbReference type="AlphaFoldDB" id="A0AAU9IDY2"/>
<dbReference type="EMBL" id="CAJZBQ010000006">
    <property type="protein sequence ID" value="CAG9312362.1"/>
    <property type="molecule type" value="Genomic_DNA"/>
</dbReference>